<dbReference type="InterPro" id="IPR002889">
    <property type="entry name" value="WSC_carb-bd"/>
</dbReference>
<dbReference type="EMBL" id="JANBVO010000004">
    <property type="protein sequence ID" value="KAJ9154717.1"/>
    <property type="molecule type" value="Genomic_DNA"/>
</dbReference>
<gene>
    <name evidence="4" type="ORF">NKR23_g2339</name>
</gene>
<comment type="caution">
    <text evidence="4">The sequence shown here is derived from an EMBL/GenBank/DDBJ whole genome shotgun (WGS) entry which is preliminary data.</text>
</comment>
<name>A0AA38RX76_9PEZI</name>
<feature type="domain" description="WSC" evidence="3">
    <location>
        <begin position="506"/>
        <end position="598"/>
    </location>
</feature>
<feature type="chain" id="PRO_5041424974" evidence="2">
    <location>
        <begin position="17"/>
        <end position="626"/>
    </location>
</feature>
<evidence type="ECO:0000259" key="3">
    <source>
        <dbReference type="PROSITE" id="PS51212"/>
    </source>
</evidence>
<feature type="region of interest" description="Disordered" evidence="1">
    <location>
        <begin position="412"/>
        <end position="440"/>
    </location>
</feature>
<dbReference type="InterPro" id="IPR018535">
    <property type="entry name" value="DUF1996"/>
</dbReference>
<dbReference type="PROSITE" id="PS51212">
    <property type="entry name" value="WSC"/>
    <property type="match status" value="1"/>
</dbReference>
<dbReference type="SMART" id="SM00321">
    <property type="entry name" value="WSC"/>
    <property type="match status" value="1"/>
</dbReference>
<sequence>MKYSAILAALVASVAAKDGRTFAVLRFYGDGPLTECRADPIVQPGVTSSHVHTVMGGSGFSISATAEDMVNSQCSNALIEGDNSAYWFPKLYFHDKDAGTFEPVEMFYMNVYYFFEGTNDEIKAFPVGLQMVTGNALTRVSPGTGDINLDPSAGDIQAVQWTCPRSSTDIPLYPVGSDGSKAGIQDSNNKGAGTGLPFQECDGYASPLRMDLHFPSCYNPAAGLSNYKENMQFPSSAGNGKQDCPEGWIHTPHIFFEVYWNTPKFIDRWTPNDGYQPFVLSEGDVTGFSEHGDFFAGWDEDVLQHIIDTCDAGDSGMDQCPGVTVRDKSQDCHVTCQTDEAVTGVLSALPGNNPLAGWGIGDVSGGSSSGSSSSAAAAAPASSATSAKAETSTTAAKVETSSADAVKIAISSSVAESPSASEEEPAPTTTTVAAAEPTTTTAPSVTIIAEEPSSLSDAGGASVSTVWDTVTVWMTQTVTEDGVAPATATPTAASITGNSSLPNVAGWKYAGCYKDTRTRVIQGDRLPNLGAMSNDKCVTYCQGKGFSLAGTEYGGQCFCGDELVSVQLQDESLCSATCEGDASAVCGGDWSLSVYSTDGTVKSSAAKRHLHNHALHHRRLSQHRRR</sequence>
<evidence type="ECO:0000256" key="1">
    <source>
        <dbReference type="SAM" id="MobiDB-lite"/>
    </source>
</evidence>
<feature type="region of interest" description="Disordered" evidence="1">
    <location>
        <begin position="380"/>
        <end position="400"/>
    </location>
</feature>
<dbReference type="PANTHER" id="PTHR43662:SF11">
    <property type="entry name" value="WSC DOMAIN-CONTAINING PROTEIN"/>
    <property type="match status" value="1"/>
</dbReference>
<dbReference type="PANTHER" id="PTHR43662">
    <property type="match status" value="1"/>
</dbReference>
<dbReference type="AlphaFoldDB" id="A0AA38RX76"/>
<reference evidence="4" key="1">
    <citation type="submission" date="2022-07" db="EMBL/GenBank/DDBJ databases">
        <title>Fungi with potential for degradation of polypropylene.</title>
        <authorList>
            <person name="Gostincar C."/>
        </authorList>
    </citation>
    <scope>NUCLEOTIDE SEQUENCE</scope>
    <source>
        <strain evidence="4">EXF-13308</strain>
    </source>
</reference>
<dbReference type="Pfam" id="PF01822">
    <property type="entry name" value="WSC"/>
    <property type="match status" value="1"/>
</dbReference>
<dbReference type="Pfam" id="PF09362">
    <property type="entry name" value="DUF1996"/>
    <property type="match status" value="1"/>
</dbReference>
<evidence type="ECO:0000313" key="4">
    <source>
        <dbReference type="EMBL" id="KAJ9154717.1"/>
    </source>
</evidence>
<organism evidence="4 5">
    <name type="scientific">Pleurostoma richardsiae</name>
    <dbReference type="NCBI Taxonomy" id="41990"/>
    <lineage>
        <taxon>Eukaryota</taxon>
        <taxon>Fungi</taxon>
        <taxon>Dikarya</taxon>
        <taxon>Ascomycota</taxon>
        <taxon>Pezizomycotina</taxon>
        <taxon>Sordariomycetes</taxon>
        <taxon>Sordariomycetidae</taxon>
        <taxon>Calosphaeriales</taxon>
        <taxon>Pleurostomataceae</taxon>
        <taxon>Pleurostoma</taxon>
    </lineage>
</organism>
<evidence type="ECO:0000256" key="2">
    <source>
        <dbReference type="SAM" id="SignalP"/>
    </source>
</evidence>
<dbReference type="Proteomes" id="UP001174694">
    <property type="component" value="Unassembled WGS sequence"/>
</dbReference>
<protein>
    <submittedName>
        <fullName evidence="4">WSC-domain-containing protein</fullName>
    </submittedName>
</protein>
<evidence type="ECO:0000313" key="5">
    <source>
        <dbReference type="Proteomes" id="UP001174694"/>
    </source>
</evidence>
<keyword evidence="5" id="KW-1185">Reference proteome</keyword>
<feature type="signal peptide" evidence="2">
    <location>
        <begin position="1"/>
        <end position="16"/>
    </location>
</feature>
<proteinExistence type="predicted"/>
<keyword evidence="2" id="KW-0732">Signal</keyword>
<accession>A0AA38RX76</accession>